<proteinExistence type="predicted"/>
<protein>
    <submittedName>
        <fullName evidence="1">Uncharacterized protein</fullName>
    </submittedName>
</protein>
<dbReference type="KEGG" id="nfn:NFRAN_0944"/>
<dbReference type="AlphaFoldDB" id="A0A484I841"/>
<dbReference type="Proteomes" id="UP000294299">
    <property type="component" value="Chromosome NFRAN"/>
</dbReference>
<sequence>MDKKDLDVIKSLMTHIHIILGGEPEKNFTFGSVEELYNEILLSLGPLDNINKNYYSTELLDSFDDGIEWMRKKGIIILEKNGKGDRSCTVRIDKPKLVKYIVDPESMIKVDPHTKNQTI</sequence>
<accession>A0A484I841</accession>
<gene>
    <name evidence="1" type="ORF">NFRAN_0944</name>
</gene>
<evidence type="ECO:0000313" key="1">
    <source>
        <dbReference type="EMBL" id="VFJ13266.1"/>
    </source>
</evidence>
<organism evidence="1 2">
    <name type="scientific">Candidatus Nitrosocosmicus franklandianus</name>
    <dbReference type="NCBI Taxonomy" id="1798806"/>
    <lineage>
        <taxon>Archaea</taxon>
        <taxon>Nitrososphaerota</taxon>
        <taxon>Nitrososphaeria</taxon>
        <taxon>Nitrososphaerales</taxon>
        <taxon>Nitrososphaeraceae</taxon>
        <taxon>Candidatus Nitrosocosmicus</taxon>
    </lineage>
</organism>
<dbReference type="OrthoDB" id="9659at2157"/>
<keyword evidence="2" id="KW-1185">Reference proteome</keyword>
<dbReference type="EMBL" id="LR216287">
    <property type="protein sequence ID" value="VFJ13266.1"/>
    <property type="molecule type" value="Genomic_DNA"/>
</dbReference>
<dbReference type="RefSeq" id="WP_134483189.1">
    <property type="nucleotide sequence ID" value="NZ_LR216287.1"/>
</dbReference>
<reference evidence="1 2" key="1">
    <citation type="submission" date="2019-02" db="EMBL/GenBank/DDBJ databases">
        <authorList>
            <person name="Lehtovirta-Morley E L."/>
        </authorList>
    </citation>
    <scope>NUCLEOTIDE SEQUENCE [LARGE SCALE GENOMIC DNA]</scope>
    <source>
        <strain evidence="1">NFRAN1</strain>
    </source>
</reference>
<evidence type="ECO:0000313" key="2">
    <source>
        <dbReference type="Proteomes" id="UP000294299"/>
    </source>
</evidence>
<dbReference type="GeneID" id="39420407"/>
<name>A0A484I841_9ARCH</name>